<reference evidence="2" key="1">
    <citation type="journal article" date="2012" name="Science">
        <title>The Paleozoic origin of enzymatic lignin decomposition reconstructed from 31 fungal genomes.</title>
        <authorList>
            <person name="Floudas D."/>
            <person name="Binder M."/>
            <person name="Riley R."/>
            <person name="Barry K."/>
            <person name="Blanchette R.A."/>
            <person name="Henrissat B."/>
            <person name="Martinez A.T."/>
            <person name="Otillar R."/>
            <person name="Spatafora J.W."/>
            <person name="Yadav J.S."/>
            <person name="Aerts A."/>
            <person name="Benoit I."/>
            <person name="Boyd A."/>
            <person name="Carlson A."/>
            <person name="Copeland A."/>
            <person name="Coutinho P.M."/>
            <person name="de Vries R.P."/>
            <person name="Ferreira P."/>
            <person name="Findley K."/>
            <person name="Foster B."/>
            <person name="Gaskell J."/>
            <person name="Glotzer D."/>
            <person name="Gorecki P."/>
            <person name="Heitman J."/>
            <person name="Hesse C."/>
            <person name="Hori C."/>
            <person name="Igarashi K."/>
            <person name="Jurgens J.A."/>
            <person name="Kallen N."/>
            <person name="Kersten P."/>
            <person name="Kohler A."/>
            <person name="Kuees U."/>
            <person name="Kumar T.K.A."/>
            <person name="Kuo A."/>
            <person name="LaButti K."/>
            <person name="Larrondo L.F."/>
            <person name="Lindquist E."/>
            <person name="Ling A."/>
            <person name="Lombard V."/>
            <person name="Lucas S."/>
            <person name="Lundell T."/>
            <person name="Martin R."/>
            <person name="McLaughlin D.J."/>
            <person name="Morgenstern I."/>
            <person name="Morin E."/>
            <person name="Murat C."/>
            <person name="Nagy L.G."/>
            <person name="Nolan M."/>
            <person name="Ohm R.A."/>
            <person name="Patyshakuliyeva A."/>
            <person name="Rokas A."/>
            <person name="Ruiz-Duenas F.J."/>
            <person name="Sabat G."/>
            <person name="Salamov A."/>
            <person name="Samejima M."/>
            <person name="Schmutz J."/>
            <person name="Slot J.C."/>
            <person name="St John F."/>
            <person name="Stenlid J."/>
            <person name="Sun H."/>
            <person name="Sun S."/>
            <person name="Syed K."/>
            <person name="Tsang A."/>
            <person name="Wiebenga A."/>
            <person name="Young D."/>
            <person name="Pisabarro A."/>
            <person name="Eastwood D.C."/>
            <person name="Martin F."/>
            <person name="Cullen D."/>
            <person name="Grigoriev I.V."/>
            <person name="Hibbett D.S."/>
        </authorList>
    </citation>
    <scope>NUCLEOTIDE SEQUENCE [LARGE SCALE GENOMIC DNA]</scope>
    <source>
        <strain evidence="2">HHB-11173 SS5</strain>
    </source>
</reference>
<dbReference type="HOGENOM" id="CLU_921791_0_0_1"/>
<dbReference type="GeneID" id="18879937"/>
<keyword evidence="2" id="KW-1185">Reference proteome</keyword>
<evidence type="ECO:0000313" key="2">
    <source>
        <dbReference type="Proteomes" id="UP000054196"/>
    </source>
</evidence>
<dbReference type="EMBL" id="JH687551">
    <property type="protein sequence ID" value="EIN05222.1"/>
    <property type="molecule type" value="Genomic_DNA"/>
</dbReference>
<dbReference type="KEGG" id="psq:PUNSTDRAFT_137903"/>
<dbReference type="eggNOG" id="ENOG502S1H2">
    <property type="taxonomic scope" value="Eukaryota"/>
</dbReference>
<organism evidence="1 2">
    <name type="scientific">Punctularia strigosozonata (strain HHB-11173)</name>
    <name type="common">White-rot fungus</name>
    <dbReference type="NCBI Taxonomy" id="741275"/>
    <lineage>
        <taxon>Eukaryota</taxon>
        <taxon>Fungi</taxon>
        <taxon>Dikarya</taxon>
        <taxon>Basidiomycota</taxon>
        <taxon>Agaricomycotina</taxon>
        <taxon>Agaricomycetes</taxon>
        <taxon>Corticiales</taxon>
        <taxon>Punctulariaceae</taxon>
        <taxon>Punctularia</taxon>
    </lineage>
</organism>
<dbReference type="AlphaFoldDB" id="R7S5K0"/>
<dbReference type="RefSeq" id="XP_007387625.1">
    <property type="nucleotide sequence ID" value="XM_007387563.1"/>
</dbReference>
<name>R7S5K0_PUNST</name>
<gene>
    <name evidence="1" type="ORF">PUNSTDRAFT_137903</name>
</gene>
<accession>R7S5K0</accession>
<protein>
    <submittedName>
        <fullName evidence="1">Uncharacterized protein</fullName>
    </submittedName>
</protein>
<sequence>MSNPPVWNNDERALLGDHCPEYVASGSDKQGFYTRVWAIYLHKFPVMPTEAKIAESSGDVMKAFRHVGCAQRRARRLAQMTYWFQNNGNRVAGERASGFGTPARVRVLDLSNKDKRKLQPGHAWLRLFYDKLEVKALYDAAWGVAHGAGWSKKKEVSFRNMWAAEQLEKADPETKALVDEYHEKGHLKDDEERYIDVEHGDDEDMVHAKRLQEYLDNLPHTLKHVAESLHKQTGWNFSITCGGPLPRAPNGAVNTLHSSGMFGVKSQPDASFDIHRLEYDISFDFNTGLNFVAGLEYGVFHR</sequence>
<evidence type="ECO:0000313" key="1">
    <source>
        <dbReference type="EMBL" id="EIN05222.1"/>
    </source>
</evidence>
<proteinExistence type="predicted"/>
<dbReference type="Proteomes" id="UP000054196">
    <property type="component" value="Unassembled WGS sequence"/>
</dbReference>